<dbReference type="PANTHER" id="PTHR45812">
    <property type="entry name" value="DNA POLYMERASE ZETA CATALYTIC SUBUNIT"/>
    <property type="match status" value="1"/>
</dbReference>
<dbReference type="Pfam" id="PF24055">
    <property type="entry name" value="POL3_N"/>
    <property type="match status" value="1"/>
</dbReference>
<dbReference type="CDD" id="cd05778">
    <property type="entry name" value="DNA_polB_zeta_exo"/>
    <property type="match status" value="1"/>
</dbReference>
<dbReference type="Gene3D" id="3.90.1600.10">
    <property type="entry name" value="Palm domain of DNA polymerase"/>
    <property type="match status" value="1"/>
</dbReference>
<evidence type="ECO:0000256" key="9">
    <source>
        <dbReference type="ARBA" id="ARBA00022763"/>
    </source>
</evidence>
<evidence type="ECO:0000313" key="27">
    <source>
        <dbReference type="EMBL" id="KAK5086605.1"/>
    </source>
</evidence>
<evidence type="ECO:0000256" key="3">
    <source>
        <dbReference type="ARBA" id="ARBA00005755"/>
    </source>
</evidence>
<dbReference type="InterPro" id="IPR023211">
    <property type="entry name" value="DNA_pol_palm_dom_sf"/>
</dbReference>
<dbReference type="FunFam" id="1.10.287.690:FF:000002">
    <property type="entry name" value="DNA polymerase zeta"/>
    <property type="match status" value="1"/>
</dbReference>
<evidence type="ECO:0000256" key="15">
    <source>
        <dbReference type="ARBA" id="ARBA00023125"/>
    </source>
</evidence>
<evidence type="ECO:0000256" key="5">
    <source>
        <dbReference type="ARBA" id="ARBA00022679"/>
    </source>
</evidence>
<dbReference type="FunFam" id="1.10.132.60:FF:000007">
    <property type="entry name" value="DNA polymerase"/>
    <property type="match status" value="1"/>
</dbReference>
<feature type="domain" description="C4-type zinc-finger of DNA polymerase delta" evidence="24">
    <location>
        <begin position="1562"/>
        <end position="1633"/>
    </location>
</feature>
<dbReference type="FunFam" id="3.30.420.10:FF:000024">
    <property type="entry name" value="DNA polymerase zeta catalytic subunit"/>
    <property type="match status" value="1"/>
</dbReference>
<dbReference type="InterPro" id="IPR043502">
    <property type="entry name" value="DNA/RNA_pol_sf"/>
</dbReference>
<organism evidence="27 28">
    <name type="scientific">Lithohypha guttulata</name>
    <dbReference type="NCBI Taxonomy" id="1690604"/>
    <lineage>
        <taxon>Eukaryota</taxon>
        <taxon>Fungi</taxon>
        <taxon>Dikarya</taxon>
        <taxon>Ascomycota</taxon>
        <taxon>Pezizomycotina</taxon>
        <taxon>Eurotiomycetes</taxon>
        <taxon>Chaetothyriomycetidae</taxon>
        <taxon>Chaetothyriales</taxon>
        <taxon>Trichomeriaceae</taxon>
        <taxon>Lithohypha</taxon>
    </lineage>
</organism>
<dbReference type="Gene3D" id="3.30.420.10">
    <property type="entry name" value="Ribonuclease H-like superfamily/Ribonuclease H"/>
    <property type="match status" value="1"/>
</dbReference>
<evidence type="ECO:0000256" key="14">
    <source>
        <dbReference type="ARBA" id="ARBA00023014"/>
    </source>
</evidence>
<comment type="subcellular location">
    <subcellularLocation>
        <location evidence="2 20">Nucleus</location>
    </subcellularLocation>
</comment>
<feature type="domain" description="DNA-directed DNA polymerase family B multifunctional" evidence="22">
    <location>
        <begin position="1065"/>
        <end position="1512"/>
    </location>
</feature>
<gene>
    <name evidence="27" type="primary">REV3</name>
    <name evidence="27" type="ORF">LTR05_003773</name>
</gene>
<dbReference type="GO" id="GO:0003677">
    <property type="term" value="F:DNA binding"/>
    <property type="evidence" value="ECO:0007669"/>
    <property type="project" value="UniProtKB-KW"/>
</dbReference>
<dbReference type="Gene3D" id="1.10.287.690">
    <property type="entry name" value="Helix hairpin bin"/>
    <property type="match status" value="1"/>
</dbReference>
<dbReference type="InterPro" id="IPR056447">
    <property type="entry name" value="REV3_N"/>
</dbReference>
<keyword evidence="9" id="KW-0227">DNA damage</keyword>
<dbReference type="GO" id="GO:0006260">
    <property type="term" value="P:DNA replication"/>
    <property type="evidence" value="ECO:0007669"/>
    <property type="project" value="UniProtKB-KW"/>
</dbReference>
<evidence type="ECO:0000256" key="11">
    <source>
        <dbReference type="ARBA" id="ARBA00022833"/>
    </source>
</evidence>
<feature type="domain" description="DNA-directed DNA polymerase family B exonuclease" evidence="23">
    <location>
        <begin position="815"/>
        <end position="999"/>
    </location>
</feature>
<dbReference type="PANTHER" id="PTHR45812:SF1">
    <property type="entry name" value="DNA POLYMERASE ZETA CATALYTIC SUBUNIT"/>
    <property type="match status" value="1"/>
</dbReference>
<evidence type="ECO:0000256" key="4">
    <source>
        <dbReference type="ARBA" id="ARBA00022485"/>
    </source>
</evidence>
<feature type="compositionally biased region" description="Basic residues" evidence="21">
    <location>
        <begin position="473"/>
        <end position="484"/>
    </location>
</feature>
<comment type="cofactor">
    <cofactor evidence="1 20">
        <name>[4Fe-4S] cluster</name>
        <dbReference type="ChEBI" id="CHEBI:49883"/>
    </cofactor>
</comment>
<dbReference type="InterPro" id="IPR006133">
    <property type="entry name" value="DNA-dir_DNA_pol_B_exonuc"/>
</dbReference>
<keyword evidence="15 20" id="KW-0238">DNA-binding</keyword>
<evidence type="ECO:0000256" key="6">
    <source>
        <dbReference type="ARBA" id="ARBA00022695"/>
    </source>
</evidence>
<keyword evidence="7 20" id="KW-0235">DNA replication</keyword>
<dbReference type="FunFam" id="3.30.342.10:FF:000018">
    <property type="entry name" value="DNA polymerase"/>
    <property type="match status" value="1"/>
</dbReference>
<comment type="similarity">
    <text evidence="3 20">Belongs to the DNA polymerase type-B family.</text>
</comment>
<dbReference type="CDD" id="cd05534">
    <property type="entry name" value="POLBc_zeta"/>
    <property type="match status" value="1"/>
</dbReference>
<evidence type="ECO:0000256" key="16">
    <source>
        <dbReference type="ARBA" id="ARBA00023204"/>
    </source>
</evidence>
<dbReference type="SUPFAM" id="SSF53098">
    <property type="entry name" value="Ribonuclease H-like"/>
    <property type="match status" value="1"/>
</dbReference>
<keyword evidence="16" id="KW-0234">DNA repair</keyword>
<feature type="domain" description="DNA polymerase zeta catalytic subunit N-terminal" evidence="26">
    <location>
        <begin position="5"/>
        <end position="64"/>
    </location>
</feature>
<comment type="subunit">
    <text evidence="19">Forms DNA polymerase zeta with REV7.</text>
</comment>
<evidence type="ECO:0000256" key="19">
    <source>
        <dbReference type="ARBA" id="ARBA00066055"/>
    </source>
</evidence>
<dbReference type="InterPro" id="IPR017964">
    <property type="entry name" value="DNA-dir_DNA_pol_B_CS"/>
</dbReference>
<dbReference type="GO" id="GO:0042276">
    <property type="term" value="P:error-prone translesion synthesis"/>
    <property type="evidence" value="ECO:0007669"/>
    <property type="project" value="TreeGrafter"/>
</dbReference>
<keyword evidence="13 20" id="KW-0408">Iron</keyword>
<evidence type="ECO:0000256" key="20">
    <source>
        <dbReference type="RuleBase" id="RU000442"/>
    </source>
</evidence>
<dbReference type="PROSITE" id="PS00116">
    <property type="entry name" value="DNA_POLYMERASE_B"/>
    <property type="match status" value="1"/>
</dbReference>
<dbReference type="InterPro" id="IPR006172">
    <property type="entry name" value="DNA-dir_DNA_pol_B"/>
</dbReference>
<dbReference type="InterPro" id="IPR042087">
    <property type="entry name" value="DNA_pol_B_thumb"/>
</dbReference>
<keyword evidence="6 20" id="KW-0548">Nucleotidyltransferase</keyword>
<dbReference type="GO" id="GO:0008270">
    <property type="term" value="F:zinc ion binding"/>
    <property type="evidence" value="ECO:0007669"/>
    <property type="project" value="UniProtKB-KW"/>
</dbReference>
<evidence type="ECO:0000256" key="21">
    <source>
        <dbReference type="SAM" id="MobiDB-lite"/>
    </source>
</evidence>
<dbReference type="SMART" id="SM00486">
    <property type="entry name" value="POLBc"/>
    <property type="match status" value="1"/>
</dbReference>
<reference evidence="27 28" key="1">
    <citation type="submission" date="2023-08" db="EMBL/GenBank/DDBJ databases">
        <title>Black Yeasts Isolated from many extreme environments.</title>
        <authorList>
            <person name="Coleine C."/>
            <person name="Stajich J.E."/>
            <person name="Selbmann L."/>
        </authorList>
    </citation>
    <scope>NUCLEOTIDE SEQUENCE [LARGE SCALE GENOMIC DNA]</scope>
    <source>
        <strain evidence="27 28">CCFEE 5910</strain>
    </source>
</reference>
<comment type="catalytic activity">
    <reaction evidence="18 20">
        <text>DNA(n) + a 2'-deoxyribonucleoside 5'-triphosphate = DNA(n+1) + diphosphate</text>
        <dbReference type="Rhea" id="RHEA:22508"/>
        <dbReference type="Rhea" id="RHEA-COMP:17339"/>
        <dbReference type="Rhea" id="RHEA-COMP:17340"/>
        <dbReference type="ChEBI" id="CHEBI:33019"/>
        <dbReference type="ChEBI" id="CHEBI:61560"/>
        <dbReference type="ChEBI" id="CHEBI:173112"/>
        <dbReference type="EC" id="2.7.7.7"/>
    </reaction>
</comment>
<keyword evidence="12 20" id="KW-0239">DNA-directed DNA polymerase</keyword>
<dbReference type="Proteomes" id="UP001309876">
    <property type="component" value="Unassembled WGS sequence"/>
</dbReference>
<name>A0AAN7Y775_9EURO</name>
<evidence type="ECO:0000259" key="24">
    <source>
        <dbReference type="Pfam" id="PF14260"/>
    </source>
</evidence>
<dbReference type="InterPro" id="IPR056435">
    <property type="entry name" value="DPOD/Z_N"/>
</dbReference>
<evidence type="ECO:0000256" key="7">
    <source>
        <dbReference type="ARBA" id="ARBA00022705"/>
    </source>
</evidence>
<evidence type="ECO:0000256" key="18">
    <source>
        <dbReference type="ARBA" id="ARBA00049244"/>
    </source>
</evidence>
<evidence type="ECO:0000256" key="13">
    <source>
        <dbReference type="ARBA" id="ARBA00023004"/>
    </source>
</evidence>
<dbReference type="InterPro" id="IPR036397">
    <property type="entry name" value="RNaseH_sf"/>
</dbReference>
<dbReference type="PRINTS" id="PR00106">
    <property type="entry name" value="DNAPOLB"/>
</dbReference>
<keyword evidence="4 20" id="KW-0004">4Fe-4S</keyword>
<keyword evidence="14 20" id="KW-0411">Iron-sulfur</keyword>
<dbReference type="EMBL" id="JAVRRJ010000003">
    <property type="protein sequence ID" value="KAK5086605.1"/>
    <property type="molecule type" value="Genomic_DNA"/>
</dbReference>
<sequence length="1666" mass="188852">MEDLFRCRINNVDHYQATPIADFDPPVPDIRAGFKGKGKNVPKVPIIRVFGATPTGQKVLMHIHGVFQYTYIEYSGSLQKEPVDVAIQTLRTSIDHALAVSFRQNPYDEKSSLVKGVPFYGYHVGYKSYLKIYLLNPSHMTRLADLFREGAIMKRVLQPYESHMQYIAQWMCDYNLYGCAYLDCDKVKFRSPVPDWLEISHLHPWHDQSIPSYMVSDPAIIPKQSYCALEVDVRAENIVNRWNIEARDIHHDFVERLQPVSANKKLVQSMRSLWKDETKRRKMRMGLVDLHSTPFPADVLISMSADPRNIDPGGWVHEEEFRNKLGQLAQEEHESAEAGVLNFDNFVKPVPLENEVQTALQSVEDLYSHNIEKLLNTETDHETPARSTQAVVDGALILGAGLADEAGNSNSFLETPLSKAVQSGTDSSSSVSNVMEPISSNEYTSFGIRQINDLSKLEDDSFKIPSDFLLSRKPKKSSLKRRGSSSKDGETPQPKKPRFIDDVVVDVDTKLPQYGFGLHDDGRADESAAPLGQVLVPIEQQDADMLQQFEAASKSPKKTSQQSTLRFAVVKDPNDLNTIKRLSQQSNSPEKKSIAQPEKTASKAPINSSVTPVKPLASSLGSKKNPESPAKSPGLICGLPRPKKSNILQVLATPPPTSSHVINSMRDNGLPDIIYQGAYYSLEKDVPAINREYAGKEFRFGSITVPYLPAFDPLGLSSDTTERQMSVTFDEGGEDLADRQRRQRCSYRHWSVAALPPSRAKVAKHFARHVNKGPNYNVQTTSRARKDLSQIQGPTQINGGFKYSLRQESTSVQHETQYMSVMSLEVHVNTRGTLAPNPEHDPITCIFWCFQSDDEDVVVNTDEAGTHAGILALAEENPMSRRISQIVPIDVEEEQSELELLTRMVDIVRQWDPDILTGYEVHNNSWGYLIERARLKYDLNFCDDISKMKSQSHGRFGKDEDRWGFNHTSTIRVTGRHTINIWRAMRGELNLLQYTMENVAFHLLHKRIPHYTFADLTKWYKSRNPKDLAKVIGYFSNRVQIDLQILEANELVPRTSEQARLIGVDWFSVISRGSQFKVENIMFRIAKPENFILVSPSRRQVGGQNALECLPLVMEPQSNFYTSPMLVFDFQSLYPSVMIAYNYCYSTFLGRVTNWRGTNKMGFTNYQRQERLLELLKDDINLAPNGIMYAKQHVRRSLLAKMLSEILETRVMVKSGMKEDRDDKTLQRLLNNRQLALKLIANVTYGYTSASFSGRMPCSEIADSIVQTGRETLERAIALIHSIERWGAEVVYGDTDSLFVYLKGRTREQAFAIGNEISKTVTDMNPRPIKLKFEKVYHPCMLLAKKRYVGFKYENVKQTKPEFEAKGIETVRRDGTPAEQKIEEVALKMLFRTSDLSRVKYFFQEQCRKIMQGRVSVQDFCFAREVRLGTYSDRGLPPPGALISARKMLEDPRLEPQYGERVPYVVVTGGPGARLIDRCVAPDVLLNDPQQQLDAEYYIGKNIIPPLERIFNLVGANVRQWYDEMPKVQRIRQVNVRGQELLPNGKTAKKSTLESYMRSSHCVVCHRTIDSVVPLCASCRSQPAHSLLVLQSKLTKAEKRKVDYDRICRSCSGFAWGEEVRCDSRDCPVFYSRVRAGTVKVNSTALLASVMEILDQDAQTGDGLEW</sequence>
<evidence type="ECO:0000259" key="23">
    <source>
        <dbReference type="Pfam" id="PF03104"/>
    </source>
</evidence>
<dbReference type="InterPro" id="IPR025687">
    <property type="entry name" value="Znf-C4pol"/>
</dbReference>
<dbReference type="GO" id="GO:0051539">
    <property type="term" value="F:4 iron, 4 sulfur cluster binding"/>
    <property type="evidence" value="ECO:0007669"/>
    <property type="project" value="UniProtKB-KW"/>
</dbReference>
<evidence type="ECO:0000259" key="25">
    <source>
        <dbReference type="Pfam" id="PF24055"/>
    </source>
</evidence>
<evidence type="ECO:0000256" key="1">
    <source>
        <dbReference type="ARBA" id="ARBA00001966"/>
    </source>
</evidence>
<dbReference type="Pfam" id="PF24065">
    <property type="entry name" value="REV3_N"/>
    <property type="match status" value="1"/>
</dbReference>
<protein>
    <recommendedName>
        <fullName evidence="20">DNA polymerase</fullName>
        <ecNumber evidence="20">2.7.7.7</ecNumber>
    </recommendedName>
</protein>
<accession>A0AAN7Y775</accession>
<evidence type="ECO:0000256" key="12">
    <source>
        <dbReference type="ARBA" id="ARBA00022932"/>
    </source>
</evidence>
<evidence type="ECO:0000259" key="22">
    <source>
        <dbReference type="Pfam" id="PF00136"/>
    </source>
</evidence>
<keyword evidence="8 20" id="KW-0479">Metal-binding</keyword>
<dbReference type="InterPro" id="IPR006134">
    <property type="entry name" value="DNA-dir_DNA_pol_B_multi_dom"/>
</dbReference>
<dbReference type="GO" id="GO:0005634">
    <property type="term" value="C:nucleus"/>
    <property type="evidence" value="ECO:0007669"/>
    <property type="project" value="UniProtKB-SubCell"/>
</dbReference>
<dbReference type="EC" id="2.7.7.7" evidence="20"/>
<dbReference type="GO" id="GO:0000166">
    <property type="term" value="F:nucleotide binding"/>
    <property type="evidence" value="ECO:0007669"/>
    <property type="project" value="InterPro"/>
</dbReference>
<keyword evidence="11 20" id="KW-0862">Zinc</keyword>
<dbReference type="GO" id="GO:0000724">
    <property type="term" value="P:double-strand break repair via homologous recombination"/>
    <property type="evidence" value="ECO:0007669"/>
    <property type="project" value="TreeGrafter"/>
</dbReference>
<proteinExistence type="inferred from homology"/>
<comment type="caution">
    <text evidence="27">The sequence shown here is derived from an EMBL/GenBank/DDBJ whole genome shotgun (WGS) entry which is preliminary data.</text>
</comment>
<feature type="region of interest" description="Disordered" evidence="21">
    <location>
        <begin position="473"/>
        <end position="502"/>
    </location>
</feature>
<dbReference type="InterPro" id="IPR030559">
    <property type="entry name" value="PolZ_Rev3"/>
</dbReference>
<keyword evidence="28" id="KW-1185">Reference proteome</keyword>
<dbReference type="Pfam" id="PF03104">
    <property type="entry name" value="DNA_pol_B_exo1"/>
    <property type="match status" value="1"/>
</dbReference>
<dbReference type="Gene3D" id="3.30.342.10">
    <property type="entry name" value="DNA Polymerase, chain B, domain 1"/>
    <property type="match status" value="1"/>
</dbReference>
<keyword evidence="10 20" id="KW-0863">Zinc-finger</keyword>
<dbReference type="Gene3D" id="1.10.132.60">
    <property type="entry name" value="DNA polymerase family B, C-terminal domain"/>
    <property type="match status" value="1"/>
</dbReference>
<dbReference type="InterPro" id="IPR012337">
    <property type="entry name" value="RNaseH-like_sf"/>
</dbReference>
<feature type="region of interest" description="Disordered" evidence="21">
    <location>
        <begin position="580"/>
        <end position="638"/>
    </location>
</feature>
<keyword evidence="5 20" id="KW-0808">Transferase</keyword>
<dbReference type="GO" id="GO:0003887">
    <property type="term" value="F:DNA-directed DNA polymerase activity"/>
    <property type="evidence" value="ECO:0007669"/>
    <property type="project" value="UniProtKB-KW"/>
</dbReference>
<evidence type="ECO:0000256" key="17">
    <source>
        <dbReference type="ARBA" id="ARBA00023242"/>
    </source>
</evidence>
<keyword evidence="17 20" id="KW-0539">Nucleus</keyword>
<dbReference type="Pfam" id="PF14260">
    <property type="entry name" value="zf-C4pol"/>
    <property type="match status" value="1"/>
</dbReference>
<evidence type="ECO:0000256" key="8">
    <source>
        <dbReference type="ARBA" id="ARBA00022723"/>
    </source>
</evidence>
<dbReference type="Pfam" id="PF00136">
    <property type="entry name" value="DNA_pol_B"/>
    <property type="match status" value="1"/>
</dbReference>
<dbReference type="GO" id="GO:0016035">
    <property type="term" value="C:zeta DNA polymerase complex"/>
    <property type="evidence" value="ECO:0007669"/>
    <property type="project" value="InterPro"/>
</dbReference>
<evidence type="ECO:0000259" key="26">
    <source>
        <dbReference type="Pfam" id="PF24065"/>
    </source>
</evidence>
<evidence type="ECO:0000256" key="10">
    <source>
        <dbReference type="ARBA" id="ARBA00022771"/>
    </source>
</evidence>
<evidence type="ECO:0000313" key="28">
    <source>
        <dbReference type="Proteomes" id="UP001309876"/>
    </source>
</evidence>
<dbReference type="SUPFAM" id="SSF56672">
    <property type="entry name" value="DNA/RNA polymerases"/>
    <property type="match status" value="1"/>
</dbReference>
<feature type="domain" description="DNA polymerase delta/zeta catalytic subunit N-terminal" evidence="25">
    <location>
        <begin position="65"/>
        <end position="140"/>
    </location>
</feature>
<evidence type="ECO:0000256" key="2">
    <source>
        <dbReference type="ARBA" id="ARBA00004123"/>
    </source>
</evidence>